<keyword evidence="4" id="KW-0813">Transport</keyword>
<evidence type="ECO:0000256" key="6">
    <source>
        <dbReference type="ARBA" id="ARBA00022692"/>
    </source>
</evidence>
<evidence type="ECO:0000256" key="10">
    <source>
        <dbReference type="ARBA" id="ARBA00023136"/>
    </source>
</evidence>
<proteinExistence type="inferred from homology"/>
<dbReference type="PANTHER" id="PTHR33909:SF1">
    <property type="entry name" value="SEC TRANSLOCON ACCESSORY COMPLEX SUBUNIT YAJC"/>
    <property type="match status" value="1"/>
</dbReference>
<keyword evidence="12" id="KW-0732">Signal</keyword>
<feature type="transmembrane region" description="Helical" evidence="11">
    <location>
        <begin position="34"/>
        <end position="52"/>
    </location>
</feature>
<dbReference type="STRING" id="1921010.MMIC_P0049"/>
<comment type="similarity">
    <text evidence="2">Belongs to the YajC family.</text>
</comment>
<evidence type="ECO:0000256" key="1">
    <source>
        <dbReference type="ARBA" id="ARBA00004162"/>
    </source>
</evidence>
<evidence type="ECO:0000256" key="7">
    <source>
        <dbReference type="ARBA" id="ARBA00022927"/>
    </source>
</evidence>
<protein>
    <recommendedName>
        <fullName evidence="3">Sec translocon accessory complex subunit YajC</fullName>
    </recommendedName>
</protein>
<keyword evidence="8 11" id="KW-1133">Transmembrane helix</keyword>
<dbReference type="InterPro" id="IPR003849">
    <property type="entry name" value="Preprotein_translocase_YajC"/>
</dbReference>
<keyword evidence="5" id="KW-1003">Cell membrane</keyword>
<evidence type="ECO:0000256" key="5">
    <source>
        <dbReference type="ARBA" id="ARBA00022475"/>
    </source>
</evidence>
<dbReference type="NCBIfam" id="TIGR00739">
    <property type="entry name" value="yajC"/>
    <property type="match status" value="1"/>
</dbReference>
<dbReference type="OrthoDB" id="9811406at2"/>
<evidence type="ECO:0000256" key="12">
    <source>
        <dbReference type="SAM" id="SignalP"/>
    </source>
</evidence>
<keyword evidence="7" id="KW-0653">Protein transport</keyword>
<keyword evidence="6 11" id="KW-0812">Transmembrane</keyword>
<evidence type="ECO:0000256" key="4">
    <source>
        <dbReference type="ARBA" id="ARBA00022448"/>
    </source>
</evidence>
<evidence type="ECO:0000256" key="11">
    <source>
        <dbReference type="SAM" id="Phobius"/>
    </source>
</evidence>
<keyword evidence="9" id="KW-0811">Translocation</keyword>
<dbReference type="AlphaFoldDB" id="A0A1L8CJQ5"/>
<evidence type="ECO:0000256" key="2">
    <source>
        <dbReference type="ARBA" id="ARBA00006742"/>
    </source>
</evidence>
<dbReference type="GO" id="GO:0005886">
    <property type="term" value="C:plasma membrane"/>
    <property type="evidence" value="ECO:0007669"/>
    <property type="project" value="UniProtKB-SubCell"/>
</dbReference>
<gene>
    <name evidence="13" type="ORF">MMIC_P0049</name>
</gene>
<evidence type="ECO:0000313" key="13">
    <source>
        <dbReference type="EMBL" id="GAV19120.1"/>
    </source>
</evidence>
<dbReference type="SMART" id="SM01323">
    <property type="entry name" value="YajC"/>
    <property type="match status" value="1"/>
</dbReference>
<keyword evidence="14" id="KW-1185">Reference proteome</keyword>
<sequence length="132" mass="14024">MKSPISFSLASFAFAMSFVTPAYAEAAAGADGGFASLIPLLLIMVIFYFLLIRPQQKKLKDHRNMVDSLKKGDKVMTGGGIYGRITAVNDDTVKVEIASGVIIKVSRDTVAGLAEAAVAKTDKPAKTNEAKD</sequence>
<evidence type="ECO:0000256" key="3">
    <source>
        <dbReference type="ARBA" id="ARBA00014962"/>
    </source>
</evidence>
<evidence type="ECO:0000313" key="14">
    <source>
        <dbReference type="Proteomes" id="UP000231632"/>
    </source>
</evidence>
<dbReference type="Proteomes" id="UP000231632">
    <property type="component" value="Unassembled WGS sequence"/>
</dbReference>
<organism evidence="13 14">
    <name type="scientific">Mariprofundus micogutta</name>
    <dbReference type="NCBI Taxonomy" id="1921010"/>
    <lineage>
        <taxon>Bacteria</taxon>
        <taxon>Pseudomonadati</taxon>
        <taxon>Pseudomonadota</taxon>
        <taxon>Candidatius Mariprofundia</taxon>
        <taxon>Mariprofundales</taxon>
        <taxon>Mariprofundaceae</taxon>
        <taxon>Mariprofundus</taxon>
    </lineage>
</organism>
<dbReference type="PANTHER" id="PTHR33909">
    <property type="entry name" value="SEC TRANSLOCON ACCESSORY COMPLEX SUBUNIT YAJC"/>
    <property type="match status" value="1"/>
</dbReference>
<comment type="caution">
    <text evidence="13">The sequence shown here is derived from an EMBL/GenBank/DDBJ whole genome shotgun (WGS) entry which is preliminary data.</text>
</comment>
<evidence type="ECO:0000256" key="8">
    <source>
        <dbReference type="ARBA" id="ARBA00022989"/>
    </source>
</evidence>
<reference evidence="13 14" key="1">
    <citation type="journal article" date="2017" name="Arch. Microbiol.">
        <title>Mariprofundus micogutta sp. nov., a novel iron-oxidizing zetaproteobacterium isolated from a deep-sea hydrothermal field at the Bayonnaise knoll of the Izu-Ogasawara arc, and a description of Mariprofundales ord. nov. and Zetaproteobacteria classis nov.</title>
        <authorList>
            <person name="Makita H."/>
            <person name="Tanaka E."/>
            <person name="Mitsunobu S."/>
            <person name="Miyazaki M."/>
            <person name="Nunoura T."/>
            <person name="Uematsu K."/>
            <person name="Takaki Y."/>
            <person name="Nishi S."/>
            <person name="Shimamura S."/>
            <person name="Takai K."/>
        </authorList>
    </citation>
    <scope>NUCLEOTIDE SEQUENCE [LARGE SCALE GENOMIC DNA]</scope>
    <source>
        <strain evidence="13 14">ET2</strain>
    </source>
</reference>
<feature type="chain" id="PRO_5012318251" description="Sec translocon accessory complex subunit YajC" evidence="12">
    <location>
        <begin position="25"/>
        <end position="132"/>
    </location>
</feature>
<name>A0A1L8CJQ5_9PROT</name>
<evidence type="ECO:0000256" key="9">
    <source>
        <dbReference type="ARBA" id="ARBA00023010"/>
    </source>
</evidence>
<feature type="signal peptide" evidence="12">
    <location>
        <begin position="1"/>
        <end position="24"/>
    </location>
</feature>
<dbReference type="PRINTS" id="PR01853">
    <property type="entry name" value="YAJCTRNLCASE"/>
</dbReference>
<dbReference type="Pfam" id="PF02699">
    <property type="entry name" value="YajC"/>
    <property type="match status" value="1"/>
</dbReference>
<dbReference type="GO" id="GO:0015031">
    <property type="term" value="P:protein transport"/>
    <property type="evidence" value="ECO:0007669"/>
    <property type="project" value="UniProtKB-KW"/>
</dbReference>
<dbReference type="RefSeq" id="WP_083530356.1">
    <property type="nucleotide sequence ID" value="NZ_BDFD01000001.1"/>
</dbReference>
<dbReference type="EMBL" id="BDFD01000001">
    <property type="protein sequence ID" value="GAV19120.1"/>
    <property type="molecule type" value="Genomic_DNA"/>
</dbReference>
<comment type="subcellular location">
    <subcellularLocation>
        <location evidence="1">Cell membrane</location>
        <topology evidence="1">Single-pass membrane protein</topology>
    </subcellularLocation>
</comment>
<accession>A0A1L8CJQ5</accession>
<keyword evidence="10 11" id="KW-0472">Membrane</keyword>